<keyword evidence="4 7" id="KW-0732">Signal</keyword>
<feature type="compositionally biased region" description="Basic and acidic residues" evidence="8">
    <location>
        <begin position="154"/>
        <end position="166"/>
    </location>
</feature>
<dbReference type="eggNOG" id="COG3088">
    <property type="taxonomic scope" value="Bacteria"/>
</dbReference>
<keyword evidence="11" id="KW-1185">Reference proteome</keyword>
<evidence type="ECO:0000259" key="9">
    <source>
        <dbReference type="Pfam" id="PF03918"/>
    </source>
</evidence>
<organism evidence="10 11">
    <name type="scientific">Thioflavicoccus mobilis 8321</name>
    <dbReference type="NCBI Taxonomy" id="765912"/>
    <lineage>
        <taxon>Bacteria</taxon>
        <taxon>Pseudomonadati</taxon>
        <taxon>Pseudomonadota</taxon>
        <taxon>Gammaproteobacteria</taxon>
        <taxon>Chromatiales</taxon>
        <taxon>Chromatiaceae</taxon>
        <taxon>Thioflavicoccus</taxon>
    </lineage>
</organism>
<dbReference type="PROSITE" id="PS51257">
    <property type="entry name" value="PROKAR_LIPOPROTEIN"/>
    <property type="match status" value="1"/>
</dbReference>
<proteinExistence type="inferred from homology"/>
<name>L0GXP1_9GAMM</name>
<accession>L0GXP1</accession>
<keyword evidence="3 7" id="KW-0479">Metal-binding</keyword>
<keyword evidence="7" id="KW-0472">Membrane</keyword>
<dbReference type="InterPro" id="IPR051263">
    <property type="entry name" value="C-type_cytochrome_biogenesis"/>
</dbReference>
<dbReference type="PANTHER" id="PTHR47870:SF1">
    <property type="entry name" value="CYTOCHROME C-TYPE BIOGENESIS PROTEIN CCMH"/>
    <property type="match status" value="1"/>
</dbReference>
<dbReference type="Proteomes" id="UP000010816">
    <property type="component" value="Chromosome"/>
</dbReference>
<dbReference type="CDD" id="cd16378">
    <property type="entry name" value="CcmH_N"/>
    <property type="match status" value="1"/>
</dbReference>
<dbReference type="AlphaFoldDB" id="L0GXP1"/>
<feature type="domain" description="CcmH/CycL/Ccl2/NrfF N-terminal" evidence="9">
    <location>
        <begin position="16"/>
        <end position="153"/>
    </location>
</feature>
<dbReference type="HOGENOM" id="CLU_107187_0_0_6"/>
<sequence>MSVRPFANPAALLAGLLFAASCGAFTLEQYTFEDPARQSEFRDLIGEIRCLVCQNESLADSQAGLAQDLRNEIYRMMQEGRPRDEVVDYLISRYGDFVLYDPPFKLSTLPLWLGPILIAVIGVLILRRTIAGKRPLADEALSPEEQTRLQALLDRQRDNPDQDPHT</sequence>
<gene>
    <name evidence="10" type="ORF">Thimo_1351</name>
</gene>
<dbReference type="OrthoDB" id="9804975at2"/>
<dbReference type="GO" id="GO:0005886">
    <property type="term" value="C:plasma membrane"/>
    <property type="evidence" value="ECO:0007669"/>
    <property type="project" value="TreeGrafter"/>
</dbReference>
<dbReference type="FunFam" id="1.10.8.640:FF:000001">
    <property type="entry name" value="Cytochrome c-type biogenesis protein"/>
    <property type="match status" value="1"/>
</dbReference>
<protein>
    <recommendedName>
        <fullName evidence="7">Cytochrome c-type biogenesis protein</fullName>
    </recommendedName>
</protein>
<comment type="function">
    <text evidence="7">Possible subunit of a heme lyase.</text>
</comment>
<evidence type="ECO:0000256" key="8">
    <source>
        <dbReference type="SAM" id="MobiDB-lite"/>
    </source>
</evidence>
<evidence type="ECO:0000313" key="10">
    <source>
        <dbReference type="EMBL" id="AGA90145.1"/>
    </source>
</evidence>
<reference evidence="10 11" key="1">
    <citation type="submission" date="2011-09" db="EMBL/GenBank/DDBJ databases">
        <title>Complete sequence of chromosome of Thioflavicoccus mobilis 8321.</title>
        <authorList>
            <consortium name="US DOE Joint Genome Institute"/>
            <person name="Lucas S."/>
            <person name="Han J."/>
            <person name="Lapidus A."/>
            <person name="Cheng J.-F."/>
            <person name="Goodwin L."/>
            <person name="Pitluck S."/>
            <person name="Peters L."/>
            <person name="Ovchinnikova G."/>
            <person name="Lu M."/>
            <person name="Detter J.C."/>
            <person name="Han C."/>
            <person name="Tapia R."/>
            <person name="Land M."/>
            <person name="Hauser L."/>
            <person name="Kyrpides N."/>
            <person name="Ivanova N."/>
            <person name="Pagani I."/>
            <person name="Vogl K."/>
            <person name="Liu Z."/>
            <person name="Imhoff J."/>
            <person name="Thiel V."/>
            <person name="Frigaard N.-U."/>
            <person name="Bryant D."/>
            <person name="Woyke T."/>
        </authorList>
    </citation>
    <scope>NUCLEOTIDE SEQUENCE [LARGE SCALE GENOMIC DNA]</scope>
    <source>
        <strain evidence="10 11">8321</strain>
    </source>
</reference>
<dbReference type="PATRIC" id="fig|765912.4.peg.1319"/>
<dbReference type="STRING" id="765912.Thimo_1351"/>
<dbReference type="Gene3D" id="1.10.8.640">
    <property type="entry name" value="Cytochrome C biogenesis protein"/>
    <property type="match status" value="1"/>
</dbReference>
<keyword evidence="2 7" id="KW-0349">Heme</keyword>
<evidence type="ECO:0000256" key="4">
    <source>
        <dbReference type="ARBA" id="ARBA00022729"/>
    </source>
</evidence>
<dbReference type="InterPro" id="IPR038297">
    <property type="entry name" value="CcmH/CycL/NrfF/Ccl2_sf"/>
</dbReference>
<feature type="region of interest" description="Disordered" evidence="8">
    <location>
        <begin position="141"/>
        <end position="166"/>
    </location>
</feature>
<dbReference type="GO" id="GO:0046872">
    <property type="term" value="F:metal ion binding"/>
    <property type="evidence" value="ECO:0007669"/>
    <property type="project" value="UniProtKB-KW"/>
</dbReference>
<dbReference type="EMBL" id="CP003051">
    <property type="protein sequence ID" value="AGA90145.1"/>
    <property type="molecule type" value="Genomic_DNA"/>
</dbReference>
<comment type="similarity">
    <text evidence="1 7">Belongs to the CcmH/CycL/Ccl2/NrfF family.</text>
</comment>
<keyword evidence="7" id="KW-1133">Transmembrane helix</keyword>
<evidence type="ECO:0000256" key="7">
    <source>
        <dbReference type="RuleBase" id="RU364112"/>
    </source>
</evidence>
<dbReference type="RefSeq" id="WP_015280289.1">
    <property type="nucleotide sequence ID" value="NC_019940.1"/>
</dbReference>
<evidence type="ECO:0000256" key="3">
    <source>
        <dbReference type="ARBA" id="ARBA00022723"/>
    </source>
</evidence>
<evidence type="ECO:0000313" key="11">
    <source>
        <dbReference type="Proteomes" id="UP000010816"/>
    </source>
</evidence>
<keyword evidence="6 7" id="KW-0408">Iron</keyword>
<keyword evidence="7" id="KW-0812">Transmembrane</keyword>
<evidence type="ECO:0000256" key="1">
    <source>
        <dbReference type="ARBA" id="ARBA00010342"/>
    </source>
</evidence>
<keyword evidence="5" id="KW-0201">Cytochrome c-type biogenesis</keyword>
<dbReference type="PANTHER" id="PTHR47870">
    <property type="entry name" value="CYTOCHROME C-TYPE BIOGENESIS PROTEIN CCMH"/>
    <property type="match status" value="1"/>
</dbReference>
<feature type="transmembrane region" description="Helical" evidence="7">
    <location>
        <begin position="109"/>
        <end position="126"/>
    </location>
</feature>
<dbReference type="InterPro" id="IPR005616">
    <property type="entry name" value="CcmH/CycL/Ccl2/NrfF_N"/>
</dbReference>
<dbReference type="Pfam" id="PF03918">
    <property type="entry name" value="CcmH"/>
    <property type="match status" value="1"/>
</dbReference>
<feature type="signal peptide" evidence="7">
    <location>
        <begin position="1"/>
        <end position="24"/>
    </location>
</feature>
<dbReference type="GO" id="GO:0017004">
    <property type="term" value="P:cytochrome complex assembly"/>
    <property type="evidence" value="ECO:0007669"/>
    <property type="project" value="UniProtKB-KW"/>
</dbReference>
<evidence type="ECO:0000256" key="5">
    <source>
        <dbReference type="ARBA" id="ARBA00022748"/>
    </source>
</evidence>
<feature type="chain" id="PRO_5011019718" description="Cytochrome c-type biogenesis protein" evidence="7">
    <location>
        <begin position="25"/>
        <end position="166"/>
    </location>
</feature>
<dbReference type="KEGG" id="tmb:Thimo_1351"/>
<evidence type="ECO:0000256" key="6">
    <source>
        <dbReference type="ARBA" id="ARBA00023004"/>
    </source>
</evidence>
<evidence type="ECO:0000256" key="2">
    <source>
        <dbReference type="ARBA" id="ARBA00022617"/>
    </source>
</evidence>